<dbReference type="EMBL" id="BSXS01010896">
    <property type="protein sequence ID" value="GME99210.1"/>
    <property type="molecule type" value="Genomic_DNA"/>
</dbReference>
<organism evidence="1 2">
    <name type="scientific">Ambrosiozyma monospora</name>
    <name type="common">Yeast</name>
    <name type="synonym">Endomycopsis monosporus</name>
    <dbReference type="NCBI Taxonomy" id="43982"/>
    <lineage>
        <taxon>Eukaryota</taxon>
        <taxon>Fungi</taxon>
        <taxon>Dikarya</taxon>
        <taxon>Ascomycota</taxon>
        <taxon>Saccharomycotina</taxon>
        <taxon>Pichiomycetes</taxon>
        <taxon>Pichiales</taxon>
        <taxon>Pichiaceae</taxon>
        <taxon>Ambrosiozyma</taxon>
    </lineage>
</organism>
<reference evidence="1" key="1">
    <citation type="submission" date="2023-04" db="EMBL/GenBank/DDBJ databases">
        <title>Ambrosiozyma monospora NBRC 10751.</title>
        <authorList>
            <person name="Ichikawa N."/>
            <person name="Sato H."/>
            <person name="Tonouchi N."/>
        </authorList>
    </citation>
    <scope>NUCLEOTIDE SEQUENCE</scope>
    <source>
        <strain evidence="1">NBRC 10751</strain>
    </source>
</reference>
<proteinExistence type="predicted"/>
<evidence type="ECO:0000313" key="2">
    <source>
        <dbReference type="Proteomes" id="UP001165064"/>
    </source>
</evidence>
<keyword evidence="2" id="KW-1185">Reference proteome</keyword>
<accession>A0ACB5U1G4</accession>
<evidence type="ECO:0000313" key="1">
    <source>
        <dbReference type="EMBL" id="GME99210.1"/>
    </source>
</evidence>
<sequence>MLLLTSISYVLLALFTLAGVTYADFKPEIKRSEFEYVSNILYFDDSPVLFLRSMHSVYYSEDDGKNWRQVDLKDDNGENLEVTDIYQVDFDNNLGFICTMSNRQFYTTNKGKDWKYFELPYSKSYMG</sequence>
<comment type="caution">
    <text evidence="1">The sequence shown here is derived from an EMBL/GenBank/DDBJ whole genome shotgun (WGS) entry which is preliminary data.</text>
</comment>
<dbReference type="Proteomes" id="UP001165064">
    <property type="component" value="Unassembled WGS sequence"/>
</dbReference>
<name>A0ACB5U1G4_AMBMO</name>
<protein>
    <submittedName>
        <fullName evidence="1">Unnamed protein product</fullName>
    </submittedName>
</protein>
<gene>
    <name evidence="1" type="ORF">Amon02_001065200</name>
</gene>